<evidence type="ECO:0000259" key="1">
    <source>
        <dbReference type="Pfam" id="PF13503"/>
    </source>
</evidence>
<dbReference type="InterPro" id="IPR025391">
    <property type="entry name" value="DUF4123"/>
</dbReference>
<dbReference type="EMBL" id="QZCG01000016">
    <property type="protein sequence ID" value="RJE82394.1"/>
    <property type="molecule type" value="Genomic_DNA"/>
</dbReference>
<dbReference type="RefSeq" id="WP_119751623.1">
    <property type="nucleotide sequence ID" value="NZ_QZCG01000016.1"/>
</dbReference>
<dbReference type="Pfam" id="PF13503">
    <property type="entry name" value="DUF4123"/>
    <property type="match status" value="1"/>
</dbReference>
<feature type="domain" description="DUF4123" evidence="1">
    <location>
        <begin position="54"/>
        <end position="174"/>
    </location>
</feature>
<organism evidence="2 3">
    <name type="scientific">Paracoccus onubensis</name>
    <dbReference type="NCBI Taxonomy" id="1675788"/>
    <lineage>
        <taxon>Bacteria</taxon>
        <taxon>Pseudomonadati</taxon>
        <taxon>Pseudomonadota</taxon>
        <taxon>Alphaproteobacteria</taxon>
        <taxon>Rhodobacterales</taxon>
        <taxon>Paracoccaceae</taxon>
        <taxon>Paracoccus</taxon>
    </lineage>
</organism>
<accession>A0A418SN62</accession>
<gene>
    <name evidence="2" type="ORF">D3P04_19875</name>
</gene>
<evidence type="ECO:0000313" key="2">
    <source>
        <dbReference type="EMBL" id="RJE82394.1"/>
    </source>
</evidence>
<proteinExistence type="predicted"/>
<dbReference type="OrthoDB" id="6431152at2"/>
<protein>
    <submittedName>
        <fullName evidence="2">DUF4123 domain-containing protein</fullName>
    </submittedName>
</protein>
<keyword evidence="3" id="KW-1185">Reference proteome</keyword>
<evidence type="ECO:0000313" key="3">
    <source>
        <dbReference type="Proteomes" id="UP000284202"/>
    </source>
</evidence>
<comment type="caution">
    <text evidence="2">The sequence shown here is derived from an EMBL/GenBank/DDBJ whole genome shotgun (WGS) entry which is preliminary data.</text>
</comment>
<name>A0A418SN62_9RHOB</name>
<dbReference type="Proteomes" id="UP000284202">
    <property type="component" value="Unassembled WGS sequence"/>
</dbReference>
<sequence length="339" mass="38718">MESNADDKVWDLTFSSSVSSVPAIEVDFDNVSNAVTDPSLIPLRQYDPDGLRTYLVLDPTMRTAVTGLFDFDTLDIPTQSLFDGRAAEENAEVAPYLVEATVASDDRVPRFNRDFLKRHWGQNTGIIVRSHAPFDAVRKHFRKFTKLRRESGGGWFFFRFWDPRIASIYLRTVQHSGERAEQWFGRGLIDSYIVEEMDGQQATIFRAGLPVKPSNTPLRSVILAEWELQPFRNSAYKRDMEKMAQALKADFKPELKAYTPEAIVSMIRPTLERFMGYGFRRKEHLHVIAAWGLFFGIDFIAKDPDGVLEQICRTQTSEADRFAALKKRMAQFGLPESTA</sequence>
<dbReference type="AlphaFoldDB" id="A0A418SN62"/>
<reference evidence="3" key="1">
    <citation type="submission" date="2018-09" db="EMBL/GenBank/DDBJ databases">
        <title>Acidovorax cavernicola nov. sp. isolated from Gruta de las Maravillas (Aracena, Spain).</title>
        <authorList>
            <person name="Jurado V."/>
            <person name="Gutierrez-Patricio S."/>
            <person name="Gonzalez-Pimentel J.L."/>
            <person name="Miller A.Z."/>
            <person name="Laiz L."/>
            <person name="Saiz-Jimenez C."/>
        </authorList>
    </citation>
    <scope>NUCLEOTIDE SEQUENCE [LARGE SCALE GENOMIC DNA]</scope>
    <source>
        <strain evidence="3">1011MAR3C25</strain>
    </source>
</reference>